<dbReference type="RefSeq" id="WP_136578682.1">
    <property type="nucleotide sequence ID" value="NZ_STFF01000005.1"/>
</dbReference>
<proteinExistence type="predicted"/>
<evidence type="ECO:0000313" key="3">
    <source>
        <dbReference type="Proteomes" id="UP000306918"/>
    </source>
</evidence>
<dbReference type="Proteomes" id="UP000306918">
    <property type="component" value="Unassembled WGS sequence"/>
</dbReference>
<keyword evidence="3" id="KW-1185">Reference proteome</keyword>
<feature type="compositionally biased region" description="Polar residues" evidence="1">
    <location>
        <begin position="247"/>
        <end position="258"/>
    </location>
</feature>
<protein>
    <submittedName>
        <fullName evidence="2">Uncharacterized protein</fullName>
    </submittedName>
</protein>
<dbReference type="AlphaFoldDB" id="A0A4V4H0L4"/>
<evidence type="ECO:0000313" key="2">
    <source>
        <dbReference type="EMBL" id="THU37006.1"/>
    </source>
</evidence>
<dbReference type="OrthoDB" id="668305at2"/>
<comment type="caution">
    <text evidence="2">The sequence shown here is derived from an EMBL/GenBank/DDBJ whole genome shotgun (WGS) entry which is preliminary data.</text>
</comment>
<gene>
    <name evidence="2" type="ORF">FAM09_18800</name>
</gene>
<feature type="region of interest" description="Disordered" evidence="1">
    <location>
        <begin position="226"/>
        <end position="267"/>
    </location>
</feature>
<accession>A0A4V4H0L4</accession>
<name>A0A4V4H0L4_9BACT</name>
<reference evidence="2 3" key="1">
    <citation type="submission" date="2019-04" db="EMBL/GenBank/DDBJ databases">
        <title>Niastella caeni sp. nov., isolated from activated sludge.</title>
        <authorList>
            <person name="Sheng M."/>
        </authorList>
    </citation>
    <scope>NUCLEOTIDE SEQUENCE [LARGE SCALE GENOMIC DNA]</scope>
    <source>
        <strain evidence="2 3">HX-2-15</strain>
    </source>
</reference>
<evidence type="ECO:0000256" key="1">
    <source>
        <dbReference type="SAM" id="MobiDB-lite"/>
    </source>
</evidence>
<organism evidence="2 3">
    <name type="scientific">Niastella caeni</name>
    <dbReference type="NCBI Taxonomy" id="2569763"/>
    <lineage>
        <taxon>Bacteria</taxon>
        <taxon>Pseudomonadati</taxon>
        <taxon>Bacteroidota</taxon>
        <taxon>Chitinophagia</taxon>
        <taxon>Chitinophagales</taxon>
        <taxon>Chitinophagaceae</taxon>
        <taxon>Niastella</taxon>
    </lineage>
</organism>
<dbReference type="EMBL" id="STFF01000005">
    <property type="protein sequence ID" value="THU37006.1"/>
    <property type="molecule type" value="Genomic_DNA"/>
</dbReference>
<sequence>MAKANKKAMQGMKRMTFVRSKRYDEHERNPRGTFKPAVLNEAMEQSKNRLLQVNKTASLIFSSIRDVHNDGSLWPRLLSVLRLQLKEKNYNDVHCLLNLECHAVHTLQNLLRSNWYSNKIEIDKRQLSIALSLDKAPKWKTKNMHQFQLSFYVIYPDLARNKLHKEIVHSEVFSLFDYPEELSFVVPVPARAAAYAVFMKVTGCINGVPENWLQSTGMRCVEVGTIERKQPKPGGQKAATNRKKPNAGSQKSKTTNRTVVKGKSSGK</sequence>